<dbReference type="Proteomes" id="UP000189735">
    <property type="component" value="Unassembled WGS sequence"/>
</dbReference>
<gene>
    <name evidence="8" type="ORF">SAMN06295879_1092</name>
</gene>
<feature type="transmembrane region" description="Helical" evidence="7">
    <location>
        <begin position="7"/>
        <end position="25"/>
    </location>
</feature>
<dbReference type="AlphaFoldDB" id="A0A1T4XHV3"/>
<keyword evidence="4 7" id="KW-0812">Transmembrane</keyword>
<dbReference type="RefSeq" id="WP_078713672.1">
    <property type="nucleotide sequence ID" value="NZ_FUYG01000003.1"/>
</dbReference>
<comment type="similarity">
    <text evidence="2">Belongs to the CPA3 antiporters (TC 2.A.63) subunit E family.</text>
</comment>
<dbReference type="EMBL" id="FUYG01000003">
    <property type="protein sequence ID" value="SKA88688.1"/>
    <property type="molecule type" value="Genomic_DNA"/>
</dbReference>
<comment type="subcellular location">
    <subcellularLocation>
        <location evidence="1">Cell membrane</location>
        <topology evidence="1">Multi-pass membrane protein</topology>
    </subcellularLocation>
</comment>
<protein>
    <submittedName>
        <fullName evidence="8">Multisubunit sodium/proton antiporter, MrpE subunit</fullName>
    </submittedName>
</protein>
<sequence length="216" mass="23925">MSGVKGSIWRQVPLLLWLVVLWTLLWDQVSVLSVVTGILLALLVTRVFYLPPVELPDRVNPLGLVIFIAHFAFDLVRASFQVAWLAVDPRGVPTSSIVAVQLSTKSDLSLTLTALAVSLVPGSLVVEADRQDDILYLHVLGTETPTDVEKARADVIAVEERIVRAIGSRDDVRRVNLSRAERSLGPIVSGRRQRAWEERHPIIPVEHYPSEGGYPE</sequence>
<dbReference type="Pfam" id="PF01899">
    <property type="entry name" value="MNHE"/>
    <property type="match status" value="1"/>
</dbReference>
<dbReference type="GO" id="GO:0008324">
    <property type="term" value="F:monoatomic cation transmembrane transporter activity"/>
    <property type="evidence" value="ECO:0007669"/>
    <property type="project" value="InterPro"/>
</dbReference>
<reference evidence="9" key="1">
    <citation type="submission" date="2017-02" db="EMBL/GenBank/DDBJ databases">
        <authorList>
            <person name="Varghese N."/>
            <person name="Submissions S."/>
        </authorList>
    </citation>
    <scope>NUCLEOTIDE SEQUENCE [LARGE SCALE GENOMIC DNA]</scope>
    <source>
        <strain evidence="9">VKM Ac-2052</strain>
    </source>
</reference>
<organism evidence="8 9">
    <name type="scientific">Agreia bicolorata</name>
    <dbReference type="NCBI Taxonomy" id="110935"/>
    <lineage>
        <taxon>Bacteria</taxon>
        <taxon>Bacillati</taxon>
        <taxon>Actinomycetota</taxon>
        <taxon>Actinomycetes</taxon>
        <taxon>Micrococcales</taxon>
        <taxon>Microbacteriaceae</taxon>
        <taxon>Agreia</taxon>
    </lineage>
</organism>
<evidence type="ECO:0000256" key="1">
    <source>
        <dbReference type="ARBA" id="ARBA00004651"/>
    </source>
</evidence>
<evidence type="ECO:0000256" key="2">
    <source>
        <dbReference type="ARBA" id="ARBA00006228"/>
    </source>
</evidence>
<feature type="transmembrane region" description="Helical" evidence="7">
    <location>
        <begin position="62"/>
        <end position="87"/>
    </location>
</feature>
<feature type="transmembrane region" description="Helical" evidence="7">
    <location>
        <begin position="31"/>
        <end position="50"/>
    </location>
</feature>
<dbReference type="GO" id="GO:0005886">
    <property type="term" value="C:plasma membrane"/>
    <property type="evidence" value="ECO:0007669"/>
    <property type="project" value="UniProtKB-SubCell"/>
</dbReference>
<dbReference type="PANTHER" id="PTHR34584">
    <property type="entry name" value="NA(+)/H(+) ANTIPORTER SUBUNIT E1"/>
    <property type="match status" value="1"/>
</dbReference>
<evidence type="ECO:0000256" key="5">
    <source>
        <dbReference type="ARBA" id="ARBA00022989"/>
    </source>
</evidence>
<evidence type="ECO:0000256" key="4">
    <source>
        <dbReference type="ARBA" id="ARBA00022692"/>
    </source>
</evidence>
<dbReference type="NCBIfam" id="NF006521">
    <property type="entry name" value="PRK08965.1-5"/>
    <property type="match status" value="1"/>
</dbReference>
<evidence type="ECO:0000313" key="9">
    <source>
        <dbReference type="Proteomes" id="UP000189735"/>
    </source>
</evidence>
<keyword evidence="6 7" id="KW-0472">Membrane</keyword>
<keyword evidence="3" id="KW-1003">Cell membrane</keyword>
<proteinExistence type="inferred from homology"/>
<name>A0A1T4XHV3_9MICO</name>
<evidence type="ECO:0000256" key="7">
    <source>
        <dbReference type="SAM" id="Phobius"/>
    </source>
</evidence>
<accession>A0A1T4XHV3</accession>
<dbReference type="InterPro" id="IPR002758">
    <property type="entry name" value="Cation_antiport_E"/>
</dbReference>
<evidence type="ECO:0000256" key="6">
    <source>
        <dbReference type="ARBA" id="ARBA00023136"/>
    </source>
</evidence>
<keyword evidence="5 7" id="KW-1133">Transmembrane helix</keyword>
<dbReference type="PANTHER" id="PTHR34584:SF1">
    <property type="entry name" value="NA(+)_H(+) ANTIPORTER SUBUNIT E1"/>
    <property type="match status" value="1"/>
</dbReference>
<evidence type="ECO:0000313" key="8">
    <source>
        <dbReference type="EMBL" id="SKA88688.1"/>
    </source>
</evidence>
<evidence type="ECO:0000256" key="3">
    <source>
        <dbReference type="ARBA" id="ARBA00022475"/>
    </source>
</evidence>